<comment type="caution">
    <text evidence="3">The sequence shown here is derived from an EMBL/GenBank/DDBJ whole genome shotgun (WGS) entry which is preliminary data.</text>
</comment>
<evidence type="ECO:0000256" key="1">
    <source>
        <dbReference type="ARBA" id="ARBA00006611"/>
    </source>
</evidence>
<name>A0A8I1JII1_PSEPU</name>
<dbReference type="InterPro" id="IPR027417">
    <property type="entry name" value="P-loop_NTPase"/>
</dbReference>
<dbReference type="SUPFAM" id="SSF52540">
    <property type="entry name" value="P-loop containing nucleoside triphosphate hydrolases"/>
    <property type="match status" value="1"/>
</dbReference>
<dbReference type="PANTHER" id="PTHR30486:SF6">
    <property type="entry name" value="TYPE IV PILUS RETRACTATION ATPASE PILT"/>
    <property type="match status" value="1"/>
</dbReference>
<dbReference type="Pfam" id="PF00437">
    <property type="entry name" value="T2SSE"/>
    <property type="match status" value="1"/>
</dbReference>
<protein>
    <submittedName>
        <fullName evidence="3">Flp pilus assembly complex ATPase component TadA</fullName>
    </submittedName>
</protein>
<dbReference type="AlphaFoldDB" id="A0A8I1JII1"/>
<comment type="similarity">
    <text evidence="1">Belongs to the GSP E family.</text>
</comment>
<dbReference type="InterPro" id="IPR001482">
    <property type="entry name" value="T2SS/T4SS_dom"/>
</dbReference>
<dbReference type="Proteomes" id="UP000637061">
    <property type="component" value="Unassembled WGS sequence"/>
</dbReference>
<dbReference type="EMBL" id="JAEHTE010000002">
    <property type="protein sequence ID" value="MBI6882998.1"/>
    <property type="molecule type" value="Genomic_DNA"/>
</dbReference>
<dbReference type="InterPro" id="IPR050921">
    <property type="entry name" value="T4SS_GSP_E_ATPase"/>
</dbReference>
<gene>
    <name evidence="3" type="primary">tadA</name>
    <name evidence="3" type="ORF">JEU22_03650</name>
</gene>
<dbReference type="PANTHER" id="PTHR30486">
    <property type="entry name" value="TWITCHING MOTILITY PROTEIN PILT"/>
    <property type="match status" value="1"/>
</dbReference>
<accession>A0A8I1JII1</accession>
<sequence>MQPLIINLVEQAKKKRLSDCTVSHQGRSFRCHYMPTAQGDYYIFRRMPNEILTLKDLGLTSMITNQLLSPRLLKGGLIIVSGLPGNGKSTTLGSIIVGRLNKFGGICITVEDPVEMPLQGNHGAGLCLQRSVTGEEAFSSAIRDALRAYPAKTAAMMMIGEVRDSETAALALRSAVDGRLVMVTMHAGNIVQSIHRLCSLAARVVSLDEVRELLASSFRLALHQNLIPGFDGKNELRASVLMDTISVVGTIRQRNVSLDNLKNDIVQQQNLLKSNTPIELRPID</sequence>
<dbReference type="GO" id="GO:0016887">
    <property type="term" value="F:ATP hydrolysis activity"/>
    <property type="evidence" value="ECO:0007669"/>
    <property type="project" value="InterPro"/>
</dbReference>
<organism evidence="3 4">
    <name type="scientific">Pseudomonas putida</name>
    <name type="common">Arthrobacter siderocapsulatus</name>
    <dbReference type="NCBI Taxonomy" id="303"/>
    <lineage>
        <taxon>Bacteria</taxon>
        <taxon>Pseudomonadati</taxon>
        <taxon>Pseudomonadota</taxon>
        <taxon>Gammaproteobacteria</taxon>
        <taxon>Pseudomonadales</taxon>
        <taxon>Pseudomonadaceae</taxon>
        <taxon>Pseudomonas</taxon>
    </lineage>
</organism>
<evidence type="ECO:0000313" key="4">
    <source>
        <dbReference type="Proteomes" id="UP000637061"/>
    </source>
</evidence>
<reference evidence="3" key="1">
    <citation type="submission" date="2020-12" db="EMBL/GenBank/DDBJ databases">
        <title>Enhanced detection system for hospital associated transmission using whole genome sequencing surveillance.</title>
        <authorList>
            <person name="Harrison L.H."/>
            <person name="Van Tyne D."/>
            <person name="Marsh J.W."/>
            <person name="Griffith M.P."/>
            <person name="Snyder D.J."/>
            <person name="Cooper V.S."/>
            <person name="Mustapha M."/>
        </authorList>
    </citation>
    <scope>NUCLEOTIDE SEQUENCE</scope>
    <source>
        <strain evidence="3">PSB00042</strain>
    </source>
</reference>
<feature type="domain" description="Bacterial type II secretion system protein E" evidence="2">
    <location>
        <begin position="23"/>
        <end position="233"/>
    </location>
</feature>
<evidence type="ECO:0000313" key="3">
    <source>
        <dbReference type="EMBL" id="MBI6882998.1"/>
    </source>
</evidence>
<proteinExistence type="inferred from homology"/>
<evidence type="ECO:0000259" key="2">
    <source>
        <dbReference type="Pfam" id="PF00437"/>
    </source>
</evidence>
<dbReference type="Gene3D" id="3.40.50.300">
    <property type="entry name" value="P-loop containing nucleotide triphosphate hydrolases"/>
    <property type="match status" value="1"/>
</dbReference>